<keyword evidence="2" id="KW-1185">Reference proteome</keyword>
<dbReference type="Proteomes" id="UP000518887">
    <property type="component" value="Unassembled WGS sequence"/>
</dbReference>
<organism evidence="1 2">
    <name type="scientific">Treponema ruminis</name>
    <dbReference type="NCBI Taxonomy" id="744515"/>
    <lineage>
        <taxon>Bacteria</taxon>
        <taxon>Pseudomonadati</taxon>
        <taxon>Spirochaetota</taxon>
        <taxon>Spirochaetia</taxon>
        <taxon>Spirochaetales</taxon>
        <taxon>Treponemataceae</taxon>
        <taxon>Treponema</taxon>
    </lineage>
</organism>
<proteinExistence type="predicted"/>
<reference evidence="1 2" key="1">
    <citation type="submission" date="2020-08" db="EMBL/GenBank/DDBJ databases">
        <title>Genomic Encyclopedia of Type Strains, Phase IV (KMG-IV): sequencing the most valuable type-strain genomes for metagenomic binning, comparative biology and taxonomic classification.</title>
        <authorList>
            <person name="Goeker M."/>
        </authorList>
    </citation>
    <scope>NUCLEOTIDE SEQUENCE [LARGE SCALE GENOMIC DNA]</scope>
    <source>
        <strain evidence="1 2">DSM 103462</strain>
    </source>
</reference>
<evidence type="ECO:0000313" key="2">
    <source>
        <dbReference type="Proteomes" id="UP000518887"/>
    </source>
</evidence>
<name>A0A7W8LMI1_9SPIR</name>
<comment type="caution">
    <text evidence="1">The sequence shown here is derived from an EMBL/GenBank/DDBJ whole genome shotgun (WGS) entry which is preliminary data.</text>
</comment>
<dbReference type="RefSeq" id="WP_184659952.1">
    <property type="nucleotide sequence ID" value="NZ_CP031518.1"/>
</dbReference>
<dbReference type="AlphaFoldDB" id="A0A7W8LMI1"/>
<protein>
    <submittedName>
        <fullName evidence="1">Phage anti-repressor protein</fullName>
    </submittedName>
</protein>
<dbReference type="EMBL" id="JACHFQ010000006">
    <property type="protein sequence ID" value="MBB5226561.1"/>
    <property type="molecule type" value="Genomic_DNA"/>
</dbReference>
<accession>A0A7W8LMI1</accession>
<sequence>MTIDEAKQYIKTVRWQYAKTYVPAPHEYTVLDWKPETKQQMIEFADFILANGYKEQFYSKTFTVLRIDEYKYWSMNFLTENTNLINRTFIDDERKSKIVRFVQSTAFKHVYKMSLKDVEEQMLIKDYDLEMTHKVSF</sequence>
<gene>
    <name evidence="1" type="ORF">HNP76_001942</name>
</gene>
<evidence type="ECO:0000313" key="1">
    <source>
        <dbReference type="EMBL" id="MBB5226561.1"/>
    </source>
</evidence>